<dbReference type="RefSeq" id="WP_115371637.1">
    <property type="nucleotide sequence ID" value="NZ_QASA01000001.1"/>
</dbReference>
<gene>
    <name evidence="1" type="ORF">AHMF7616_00750</name>
</gene>
<keyword evidence="2" id="KW-1185">Reference proteome</keyword>
<protein>
    <submittedName>
        <fullName evidence="1">Uncharacterized protein</fullName>
    </submittedName>
</protein>
<sequence length="87" mass="10070">MVAEDNWNYWVFTPNISGTFQGESNSKSMSLDNSFSAKRITTKSRASLDGYFNYDNKKFKVNEKDVAVGYTSYGLDARYVKSFKEHW</sequence>
<name>A0A369QGZ4_9BACT</name>
<dbReference type="EMBL" id="QASA01000001">
    <property type="protein sequence ID" value="RDC62159.1"/>
    <property type="molecule type" value="Genomic_DNA"/>
</dbReference>
<proteinExistence type="predicted"/>
<comment type="caution">
    <text evidence="1">The sequence shown here is derived from an EMBL/GenBank/DDBJ whole genome shotgun (WGS) entry which is preliminary data.</text>
</comment>
<evidence type="ECO:0000313" key="1">
    <source>
        <dbReference type="EMBL" id="RDC62159.1"/>
    </source>
</evidence>
<dbReference type="AlphaFoldDB" id="A0A369QGZ4"/>
<reference evidence="1 2" key="1">
    <citation type="submission" date="2018-04" db="EMBL/GenBank/DDBJ databases">
        <title>Adhaeribacter sp. HMF7616 genome sequencing and assembly.</title>
        <authorList>
            <person name="Kang H."/>
            <person name="Kang J."/>
            <person name="Cha I."/>
            <person name="Kim H."/>
            <person name="Joh K."/>
        </authorList>
    </citation>
    <scope>NUCLEOTIDE SEQUENCE [LARGE SCALE GENOMIC DNA]</scope>
    <source>
        <strain evidence="1 2">HMF7616</strain>
    </source>
</reference>
<accession>A0A369QGZ4</accession>
<dbReference type="OrthoDB" id="1489343at2"/>
<evidence type="ECO:0000313" key="2">
    <source>
        <dbReference type="Proteomes" id="UP000253919"/>
    </source>
</evidence>
<organism evidence="1 2">
    <name type="scientific">Adhaeribacter pallidiroseus</name>
    <dbReference type="NCBI Taxonomy" id="2072847"/>
    <lineage>
        <taxon>Bacteria</taxon>
        <taxon>Pseudomonadati</taxon>
        <taxon>Bacteroidota</taxon>
        <taxon>Cytophagia</taxon>
        <taxon>Cytophagales</taxon>
        <taxon>Hymenobacteraceae</taxon>
        <taxon>Adhaeribacter</taxon>
    </lineage>
</organism>
<dbReference type="Proteomes" id="UP000253919">
    <property type="component" value="Unassembled WGS sequence"/>
</dbReference>